<keyword evidence="1" id="KW-0175">Coiled coil</keyword>
<keyword evidence="4" id="KW-1185">Reference proteome</keyword>
<evidence type="ECO:0000313" key="3">
    <source>
        <dbReference type="EMBL" id="KAG2114275.1"/>
    </source>
</evidence>
<evidence type="ECO:0000256" key="1">
    <source>
        <dbReference type="SAM" id="Coils"/>
    </source>
</evidence>
<accession>A0A9P7FEC9</accession>
<sequence>MAITTTTTESRIPRYQLRDTRARKATTEKTIKTTIKEAGPLRTNSESALSLLVSSPGEPQPRAVSPAYSTGQHARSYSDVLMARIPPMPGALGETPARPQSEMAETEGLSLGGKTPVDNPTSVSRDSKETEKNTHFETPANERSWSAVRPEDSGDGQSGNWTTIERKRSAGAKGATQNKGEHQNLTREQENLVRKAENKLTPAERERIQTRWNLPSRPASDGSESEESPGEGPSRSKGKAPDPRNWGDADIEEDDLDLEAQRAALDAYRAARDKETHHREQREIPDDAMVSRAEAETAVRAAEERVQKRYEARLQELRNERTHYLRATESDKETLDVSLKKKRGKIRTSGRNRDPVGALVDQALDRSSDPRERRSTPKAMDPVRQVAPKSYISQALGRLDKSSRRNKDKKGKHTKKGRRNPDDEDSSDFSPSSSDESSSTSSTSSSSSSSSSGGSTSR</sequence>
<feature type="compositionally biased region" description="Basic residues" evidence="2">
    <location>
        <begin position="406"/>
        <end position="418"/>
    </location>
</feature>
<feature type="region of interest" description="Disordered" evidence="2">
    <location>
        <begin position="1"/>
        <end position="72"/>
    </location>
</feature>
<comment type="caution">
    <text evidence="3">The sequence shown here is derived from an EMBL/GenBank/DDBJ whole genome shotgun (WGS) entry which is preliminary data.</text>
</comment>
<feature type="region of interest" description="Disordered" evidence="2">
    <location>
        <begin position="270"/>
        <end position="294"/>
    </location>
</feature>
<dbReference type="Proteomes" id="UP000823399">
    <property type="component" value="Unassembled WGS sequence"/>
</dbReference>
<dbReference type="EMBL" id="JABBWM010000010">
    <property type="protein sequence ID" value="KAG2114275.1"/>
    <property type="molecule type" value="Genomic_DNA"/>
</dbReference>
<evidence type="ECO:0000256" key="2">
    <source>
        <dbReference type="SAM" id="MobiDB-lite"/>
    </source>
</evidence>
<feature type="region of interest" description="Disordered" evidence="2">
    <location>
        <begin position="328"/>
        <end position="458"/>
    </location>
</feature>
<evidence type="ECO:0000313" key="4">
    <source>
        <dbReference type="Proteomes" id="UP000823399"/>
    </source>
</evidence>
<feature type="compositionally biased region" description="Basic and acidic residues" evidence="2">
    <location>
        <begin position="363"/>
        <end position="375"/>
    </location>
</feature>
<proteinExistence type="predicted"/>
<protein>
    <submittedName>
        <fullName evidence="3">Uncharacterized protein</fullName>
    </submittedName>
</protein>
<dbReference type="GeneID" id="64705196"/>
<feature type="compositionally biased region" description="Basic and acidic residues" evidence="2">
    <location>
        <begin position="328"/>
        <end position="339"/>
    </location>
</feature>
<feature type="compositionally biased region" description="Basic and acidic residues" evidence="2">
    <location>
        <begin position="179"/>
        <end position="209"/>
    </location>
</feature>
<feature type="compositionally biased region" description="Basic and acidic residues" evidence="2">
    <location>
        <begin position="125"/>
        <end position="135"/>
    </location>
</feature>
<gene>
    <name evidence="3" type="ORF">F5147DRAFT_786822</name>
</gene>
<feature type="compositionally biased region" description="Basic residues" evidence="2">
    <location>
        <begin position="340"/>
        <end position="350"/>
    </location>
</feature>
<feature type="region of interest" description="Disordered" evidence="2">
    <location>
        <begin position="85"/>
        <end position="257"/>
    </location>
</feature>
<name>A0A9P7FEC9_9AGAM</name>
<dbReference type="RefSeq" id="XP_041296388.1">
    <property type="nucleotide sequence ID" value="XM_041442937.1"/>
</dbReference>
<feature type="compositionally biased region" description="Polar residues" evidence="2">
    <location>
        <begin position="1"/>
        <end position="10"/>
    </location>
</feature>
<feature type="compositionally biased region" description="Basic and acidic residues" evidence="2">
    <location>
        <begin position="270"/>
        <end position="285"/>
    </location>
</feature>
<reference evidence="3" key="1">
    <citation type="journal article" date="2020" name="New Phytol.">
        <title>Comparative genomics reveals dynamic genome evolution in host specialist ectomycorrhizal fungi.</title>
        <authorList>
            <person name="Lofgren L.A."/>
            <person name="Nguyen N.H."/>
            <person name="Vilgalys R."/>
            <person name="Ruytinx J."/>
            <person name="Liao H.L."/>
            <person name="Branco S."/>
            <person name="Kuo A."/>
            <person name="LaButti K."/>
            <person name="Lipzen A."/>
            <person name="Andreopoulos W."/>
            <person name="Pangilinan J."/>
            <person name="Riley R."/>
            <person name="Hundley H."/>
            <person name="Na H."/>
            <person name="Barry K."/>
            <person name="Grigoriev I.V."/>
            <person name="Stajich J.E."/>
            <person name="Kennedy P.G."/>
        </authorList>
    </citation>
    <scope>NUCLEOTIDE SEQUENCE</scope>
    <source>
        <strain evidence="3">FC423</strain>
    </source>
</reference>
<feature type="coiled-coil region" evidence="1">
    <location>
        <begin position="300"/>
        <end position="327"/>
    </location>
</feature>
<feature type="compositionally biased region" description="Low complexity" evidence="2">
    <location>
        <begin position="428"/>
        <end position="458"/>
    </location>
</feature>
<dbReference type="AlphaFoldDB" id="A0A9P7FEC9"/>
<dbReference type="OrthoDB" id="2690296at2759"/>
<feature type="compositionally biased region" description="Basic and acidic residues" evidence="2">
    <location>
        <begin position="16"/>
        <end position="35"/>
    </location>
</feature>
<organism evidence="3 4">
    <name type="scientific">Suillus discolor</name>
    <dbReference type="NCBI Taxonomy" id="1912936"/>
    <lineage>
        <taxon>Eukaryota</taxon>
        <taxon>Fungi</taxon>
        <taxon>Dikarya</taxon>
        <taxon>Basidiomycota</taxon>
        <taxon>Agaricomycotina</taxon>
        <taxon>Agaricomycetes</taxon>
        <taxon>Agaricomycetidae</taxon>
        <taxon>Boletales</taxon>
        <taxon>Suillineae</taxon>
        <taxon>Suillaceae</taxon>
        <taxon>Suillus</taxon>
    </lineage>
</organism>